<dbReference type="InterPro" id="IPR021331">
    <property type="entry name" value="Hva1_TUDOR"/>
</dbReference>
<name>A0A1Y1IN57_KLENI</name>
<protein>
    <recommendedName>
        <fullName evidence="2">Hypervirulence associated protein TUDOR domain-containing protein</fullName>
    </recommendedName>
</protein>
<dbReference type="Pfam" id="PF11160">
    <property type="entry name" value="Hva1_TUDOR"/>
    <property type="match status" value="1"/>
</dbReference>
<sequence>MSQQSQPELQEGEKVAWKFGAGKAVGHVDHKLTEPTKVGSRTYKASEENPKYLVQSDKSGGKAAHNPDKLEKLED</sequence>
<dbReference type="AlphaFoldDB" id="A0A1Y1IN57"/>
<feature type="domain" description="Hypervirulence associated protein TUDOR" evidence="2">
    <location>
        <begin position="12"/>
        <end position="70"/>
    </location>
</feature>
<dbReference type="OrthoDB" id="10052172at2759"/>
<keyword evidence="4" id="KW-1185">Reference proteome</keyword>
<proteinExistence type="predicted"/>
<accession>A0A1Y1IN57</accession>
<evidence type="ECO:0000259" key="2">
    <source>
        <dbReference type="Pfam" id="PF11160"/>
    </source>
</evidence>
<feature type="region of interest" description="Disordered" evidence="1">
    <location>
        <begin position="24"/>
        <end position="75"/>
    </location>
</feature>
<evidence type="ECO:0000313" key="3">
    <source>
        <dbReference type="EMBL" id="GAQ89548.1"/>
    </source>
</evidence>
<dbReference type="EMBL" id="DF237484">
    <property type="protein sequence ID" value="GAQ89548.1"/>
    <property type="molecule type" value="Genomic_DNA"/>
</dbReference>
<evidence type="ECO:0000313" key="4">
    <source>
        <dbReference type="Proteomes" id="UP000054558"/>
    </source>
</evidence>
<reference evidence="3 4" key="1">
    <citation type="journal article" date="2014" name="Nat. Commun.">
        <title>Klebsormidium flaccidum genome reveals primary factors for plant terrestrial adaptation.</title>
        <authorList>
            <person name="Hori K."/>
            <person name="Maruyama F."/>
            <person name="Fujisawa T."/>
            <person name="Togashi T."/>
            <person name="Yamamoto N."/>
            <person name="Seo M."/>
            <person name="Sato S."/>
            <person name="Yamada T."/>
            <person name="Mori H."/>
            <person name="Tajima N."/>
            <person name="Moriyama T."/>
            <person name="Ikeuchi M."/>
            <person name="Watanabe M."/>
            <person name="Wada H."/>
            <person name="Kobayashi K."/>
            <person name="Saito M."/>
            <person name="Masuda T."/>
            <person name="Sasaki-Sekimoto Y."/>
            <person name="Mashiguchi K."/>
            <person name="Awai K."/>
            <person name="Shimojima M."/>
            <person name="Masuda S."/>
            <person name="Iwai M."/>
            <person name="Nobusawa T."/>
            <person name="Narise T."/>
            <person name="Kondo S."/>
            <person name="Saito H."/>
            <person name="Sato R."/>
            <person name="Murakawa M."/>
            <person name="Ihara Y."/>
            <person name="Oshima-Yamada Y."/>
            <person name="Ohtaka K."/>
            <person name="Satoh M."/>
            <person name="Sonobe K."/>
            <person name="Ishii M."/>
            <person name="Ohtani R."/>
            <person name="Kanamori-Sato M."/>
            <person name="Honoki R."/>
            <person name="Miyazaki D."/>
            <person name="Mochizuki H."/>
            <person name="Umetsu J."/>
            <person name="Higashi K."/>
            <person name="Shibata D."/>
            <person name="Kamiya Y."/>
            <person name="Sato N."/>
            <person name="Nakamura Y."/>
            <person name="Tabata S."/>
            <person name="Ida S."/>
            <person name="Kurokawa K."/>
            <person name="Ohta H."/>
        </authorList>
    </citation>
    <scope>NUCLEOTIDE SEQUENCE [LARGE SCALE GENOMIC DNA]</scope>
    <source>
        <strain evidence="3 4">NIES-2285</strain>
    </source>
</reference>
<feature type="compositionally biased region" description="Basic and acidic residues" evidence="1">
    <location>
        <begin position="65"/>
        <end position="75"/>
    </location>
</feature>
<organism evidence="3 4">
    <name type="scientific">Klebsormidium nitens</name>
    <name type="common">Green alga</name>
    <name type="synonym">Ulothrix nitens</name>
    <dbReference type="NCBI Taxonomy" id="105231"/>
    <lineage>
        <taxon>Eukaryota</taxon>
        <taxon>Viridiplantae</taxon>
        <taxon>Streptophyta</taxon>
        <taxon>Klebsormidiophyceae</taxon>
        <taxon>Klebsormidiales</taxon>
        <taxon>Klebsormidiaceae</taxon>
        <taxon>Klebsormidium</taxon>
    </lineage>
</organism>
<dbReference type="Gene3D" id="2.30.30.1060">
    <property type="match status" value="1"/>
</dbReference>
<gene>
    <name evidence="3" type="ORF">KFL_005350030</name>
</gene>
<dbReference type="Proteomes" id="UP000054558">
    <property type="component" value="Unassembled WGS sequence"/>
</dbReference>
<evidence type="ECO:0000256" key="1">
    <source>
        <dbReference type="SAM" id="MobiDB-lite"/>
    </source>
</evidence>